<feature type="coiled-coil region" evidence="1">
    <location>
        <begin position="40"/>
        <end position="74"/>
    </location>
</feature>
<name>A0A8D0L4M2_SPHPU</name>
<dbReference type="Ensembl" id="ENSSPUT00000008899.1">
    <property type="protein sequence ID" value="ENSSPUP00000008342.1"/>
    <property type="gene ID" value="ENSSPUG00000006476.1"/>
</dbReference>
<dbReference type="GO" id="GO:0051301">
    <property type="term" value="P:cell division"/>
    <property type="evidence" value="ECO:0007669"/>
    <property type="project" value="InterPro"/>
</dbReference>
<protein>
    <submittedName>
        <fullName evidence="2">Uncharacterized protein</fullName>
    </submittedName>
</protein>
<dbReference type="GO" id="GO:0051988">
    <property type="term" value="P:regulation of attachment of spindle microtubules to kinetochore"/>
    <property type="evidence" value="ECO:0007669"/>
    <property type="project" value="InterPro"/>
</dbReference>
<accession>A0A8D0L4M2</accession>
<organism evidence="2 3">
    <name type="scientific">Sphenodon punctatus</name>
    <name type="common">Tuatara</name>
    <name type="synonym">Hatteria punctata</name>
    <dbReference type="NCBI Taxonomy" id="8508"/>
    <lineage>
        <taxon>Eukaryota</taxon>
        <taxon>Metazoa</taxon>
        <taxon>Chordata</taxon>
        <taxon>Craniata</taxon>
        <taxon>Vertebrata</taxon>
        <taxon>Euteleostomi</taxon>
        <taxon>Lepidosauria</taxon>
        <taxon>Sphenodontia</taxon>
        <taxon>Sphenodontidae</taxon>
        <taxon>Sphenodon</taxon>
    </lineage>
</organism>
<evidence type="ECO:0000313" key="3">
    <source>
        <dbReference type="Proteomes" id="UP000694392"/>
    </source>
</evidence>
<proteinExistence type="predicted"/>
<reference evidence="2" key="1">
    <citation type="submission" date="2025-08" db="UniProtKB">
        <authorList>
            <consortium name="Ensembl"/>
        </authorList>
    </citation>
    <scope>IDENTIFICATION</scope>
</reference>
<dbReference type="Proteomes" id="UP000694392">
    <property type="component" value="Unplaced"/>
</dbReference>
<evidence type="ECO:0000256" key="1">
    <source>
        <dbReference type="SAM" id="Coils"/>
    </source>
</evidence>
<dbReference type="InterPro" id="IPR028728">
    <property type="entry name" value="Astrin"/>
</dbReference>
<dbReference type="PANTHER" id="PTHR15347:SF1">
    <property type="entry name" value="SPERM-ASSOCIATED ANTIGEN 5"/>
    <property type="match status" value="1"/>
</dbReference>
<keyword evidence="1" id="KW-0175">Coiled coil</keyword>
<sequence>EIDARDISLARLNKVLRTRLQSEKELQDVVQQQDKKLRHLIDKSGEVTSLQAEISQLQRELQKAKTEAKVLWKELRDQEPQEKPLSDIQEKVWLRQQVDKLRELMLEKDHQNKMLHYKHLCERRLLEGRLCQAERVLKSYEERTKETLSSLPEELAGCPELRALLEPLASKPAEGSSGDCEEEL</sequence>
<dbReference type="PANTHER" id="PTHR15347">
    <property type="entry name" value="SPERM-ASSOCIATED ANTIGEN 5"/>
    <property type="match status" value="1"/>
</dbReference>
<evidence type="ECO:0000313" key="2">
    <source>
        <dbReference type="Ensembl" id="ENSSPUP00000008342.1"/>
    </source>
</evidence>
<dbReference type="AlphaFoldDB" id="A0A8D0L4M2"/>
<dbReference type="GeneTree" id="ENSGT00400000022377"/>
<keyword evidence="3" id="KW-1185">Reference proteome</keyword>
<reference evidence="2" key="2">
    <citation type="submission" date="2025-09" db="UniProtKB">
        <authorList>
            <consortium name="Ensembl"/>
        </authorList>
    </citation>
    <scope>IDENTIFICATION</scope>
</reference>